<dbReference type="PANTHER" id="PTHR30353">
    <property type="entry name" value="INNER MEMBRANE PROTEIN DEDA-RELATED"/>
    <property type="match status" value="1"/>
</dbReference>
<evidence type="ECO:0000256" key="7">
    <source>
        <dbReference type="RuleBase" id="RU367016"/>
    </source>
</evidence>
<evidence type="ECO:0000256" key="8">
    <source>
        <dbReference type="SAM" id="MobiDB-lite"/>
    </source>
</evidence>
<accession>A0A1I5CVE9</accession>
<protein>
    <submittedName>
        <fullName evidence="10">Membrane protein DedA, SNARE-associated domain</fullName>
    </submittedName>
</protein>
<keyword evidence="3 7" id="KW-1003">Cell membrane</keyword>
<organism evidence="10 11">
    <name type="scientific">Pseudonocardia ammonioxydans</name>
    <dbReference type="NCBI Taxonomy" id="260086"/>
    <lineage>
        <taxon>Bacteria</taxon>
        <taxon>Bacillati</taxon>
        <taxon>Actinomycetota</taxon>
        <taxon>Actinomycetes</taxon>
        <taxon>Pseudonocardiales</taxon>
        <taxon>Pseudonocardiaceae</taxon>
        <taxon>Pseudonocardia</taxon>
    </lineage>
</organism>
<keyword evidence="5 7" id="KW-1133">Transmembrane helix</keyword>
<dbReference type="Proteomes" id="UP000199614">
    <property type="component" value="Unassembled WGS sequence"/>
</dbReference>
<feature type="transmembrane region" description="Helical" evidence="7">
    <location>
        <begin position="43"/>
        <end position="64"/>
    </location>
</feature>
<evidence type="ECO:0000313" key="11">
    <source>
        <dbReference type="Proteomes" id="UP000199614"/>
    </source>
</evidence>
<reference evidence="10 11" key="1">
    <citation type="submission" date="2016-10" db="EMBL/GenBank/DDBJ databases">
        <authorList>
            <person name="de Groot N.N."/>
        </authorList>
    </citation>
    <scope>NUCLEOTIDE SEQUENCE [LARGE SCALE GENOMIC DNA]</scope>
    <source>
        <strain evidence="10 11">CGMCC 4.1877</strain>
    </source>
</reference>
<dbReference type="AlphaFoldDB" id="A0A1I5CVE9"/>
<evidence type="ECO:0000256" key="1">
    <source>
        <dbReference type="ARBA" id="ARBA00004651"/>
    </source>
</evidence>
<dbReference type="OrthoDB" id="9813426at2"/>
<sequence length="224" mass="23154">MWVVVLVAGVVSLGECTLAVGLVLPGETVLLAAAMAVPDVPAAALVTGVVAGAALGGDAIGYTIGRRLGPRLRETRLIRRMGRDRWDDAARTLRRHGPWAVLGARFLPVVRTMTPAAAGASGLPLHRFLPAAGLGATVWAALHVTAGYLLREAAERLEHTFGVLGWVVLAVGIVAGVAAWKLRRHRAGARARRARAAPTVPGGGAGDTGPGDGRAVRPLPVTHD</sequence>
<keyword evidence="6 7" id="KW-0472">Membrane</keyword>
<keyword evidence="11" id="KW-1185">Reference proteome</keyword>
<dbReference type="Pfam" id="PF09335">
    <property type="entry name" value="VTT_dom"/>
    <property type="match status" value="1"/>
</dbReference>
<evidence type="ECO:0000256" key="6">
    <source>
        <dbReference type="ARBA" id="ARBA00023136"/>
    </source>
</evidence>
<dbReference type="InterPro" id="IPR032816">
    <property type="entry name" value="VTT_dom"/>
</dbReference>
<comment type="caution">
    <text evidence="7">Lacks conserved residue(s) required for the propagation of feature annotation.</text>
</comment>
<dbReference type="EMBL" id="FOUY01000024">
    <property type="protein sequence ID" value="SFN90601.1"/>
    <property type="molecule type" value="Genomic_DNA"/>
</dbReference>
<evidence type="ECO:0000256" key="5">
    <source>
        <dbReference type="ARBA" id="ARBA00022989"/>
    </source>
</evidence>
<dbReference type="GO" id="GO:0005886">
    <property type="term" value="C:plasma membrane"/>
    <property type="evidence" value="ECO:0007669"/>
    <property type="project" value="UniProtKB-SubCell"/>
</dbReference>
<dbReference type="STRING" id="260086.SAMN05216207_102423"/>
<keyword evidence="4 7" id="KW-0812">Transmembrane</keyword>
<feature type="transmembrane region" description="Helical" evidence="7">
    <location>
        <begin position="161"/>
        <end position="182"/>
    </location>
</feature>
<gene>
    <name evidence="10" type="ORF">SAMN05216207_102423</name>
</gene>
<comment type="subcellular location">
    <subcellularLocation>
        <location evidence="1 7">Cell membrane</location>
        <topology evidence="1 7">Multi-pass membrane protein</topology>
    </subcellularLocation>
</comment>
<dbReference type="PANTHER" id="PTHR30353:SF15">
    <property type="entry name" value="INNER MEMBRANE PROTEIN YABI"/>
    <property type="match status" value="1"/>
</dbReference>
<evidence type="ECO:0000256" key="3">
    <source>
        <dbReference type="ARBA" id="ARBA00022475"/>
    </source>
</evidence>
<evidence type="ECO:0000259" key="9">
    <source>
        <dbReference type="Pfam" id="PF09335"/>
    </source>
</evidence>
<feature type="transmembrane region" description="Helical" evidence="7">
    <location>
        <begin position="128"/>
        <end position="149"/>
    </location>
</feature>
<feature type="domain" description="VTT" evidence="9">
    <location>
        <begin position="24"/>
        <end position="148"/>
    </location>
</feature>
<evidence type="ECO:0000256" key="4">
    <source>
        <dbReference type="ARBA" id="ARBA00022692"/>
    </source>
</evidence>
<comment type="similarity">
    <text evidence="2 7">Belongs to the DedA family.</text>
</comment>
<dbReference type="InterPro" id="IPR032818">
    <property type="entry name" value="DedA-like"/>
</dbReference>
<feature type="region of interest" description="Disordered" evidence="8">
    <location>
        <begin position="191"/>
        <end position="224"/>
    </location>
</feature>
<feature type="compositionally biased region" description="Gly residues" evidence="8">
    <location>
        <begin position="201"/>
        <end position="212"/>
    </location>
</feature>
<proteinExistence type="inferred from homology"/>
<evidence type="ECO:0000256" key="2">
    <source>
        <dbReference type="ARBA" id="ARBA00010792"/>
    </source>
</evidence>
<dbReference type="RefSeq" id="WP_093347802.1">
    <property type="nucleotide sequence ID" value="NZ_FOUY01000024.1"/>
</dbReference>
<evidence type="ECO:0000313" key="10">
    <source>
        <dbReference type="EMBL" id="SFN90601.1"/>
    </source>
</evidence>
<name>A0A1I5CVE9_PSUAM</name>